<evidence type="ECO:0000259" key="2">
    <source>
        <dbReference type="Pfam" id="PF09835"/>
    </source>
</evidence>
<dbReference type="OrthoDB" id="9794343at2"/>
<keyword evidence="1" id="KW-0472">Membrane</keyword>
<organism evidence="3 4">
    <name type="scientific">Synechococcus elongatus (strain ATCC 33912 / PCC 7942 / FACHB-805)</name>
    <name type="common">Anacystis nidulans R2</name>
    <dbReference type="NCBI Taxonomy" id="1140"/>
    <lineage>
        <taxon>Bacteria</taxon>
        <taxon>Bacillati</taxon>
        <taxon>Cyanobacteriota</taxon>
        <taxon>Cyanophyceae</taxon>
        <taxon>Synechococcales</taxon>
        <taxon>Synechococcaceae</taxon>
        <taxon>Synechococcus</taxon>
    </lineage>
</organism>
<dbReference type="BioCyc" id="SYNEL:SYNPCC7942_1583-MONOMER"/>
<dbReference type="InterPro" id="IPR018639">
    <property type="entry name" value="DUF2062"/>
</dbReference>
<proteinExistence type="predicted"/>
<dbReference type="KEGG" id="syf:Synpcc7942_1583"/>
<accession>Q31MV6</accession>
<dbReference type="PaxDb" id="1140-Synpcc7942_1583"/>
<dbReference type="HOGENOM" id="CLU_102912_0_1_3"/>
<dbReference type="GeneID" id="72430379"/>
<dbReference type="PANTHER" id="PTHR40547">
    <property type="entry name" value="SLL0298 PROTEIN"/>
    <property type="match status" value="1"/>
</dbReference>
<keyword evidence="1" id="KW-1133">Transmembrane helix</keyword>
<dbReference type="EMBL" id="CP000100">
    <property type="protein sequence ID" value="ABB57613.1"/>
    <property type="molecule type" value="Genomic_DNA"/>
</dbReference>
<evidence type="ECO:0000313" key="3">
    <source>
        <dbReference type="EMBL" id="ABB57613.1"/>
    </source>
</evidence>
<dbReference type="PANTHER" id="PTHR40547:SF1">
    <property type="entry name" value="SLL0298 PROTEIN"/>
    <property type="match status" value="1"/>
</dbReference>
<dbReference type="Pfam" id="PF09835">
    <property type="entry name" value="DUF2062"/>
    <property type="match status" value="1"/>
</dbReference>
<reference evidence="4" key="1">
    <citation type="submission" date="2005-08" db="EMBL/GenBank/DDBJ databases">
        <title>Complete sequence of chromosome 1 of Synechococcus elongatus PCC 7942.</title>
        <authorList>
            <consortium name="US DOE Joint Genome Institute"/>
            <person name="Copeland A."/>
            <person name="Lucas S."/>
            <person name="Lapidus A."/>
            <person name="Barry K."/>
            <person name="Detter J.C."/>
            <person name="Glavina T."/>
            <person name="Hammon N."/>
            <person name="Israni S."/>
            <person name="Pitluck S."/>
            <person name="Schmutz J."/>
            <person name="Larimer F."/>
            <person name="Land M."/>
            <person name="Kyrpides N."/>
            <person name="Lykidis A."/>
            <person name="Richardson P."/>
        </authorList>
    </citation>
    <scope>NUCLEOTIDE SEQUENCE [LARGE SCALE GENOMIC DNA]</scope>
    <source>
        <strain evidence="4">ATCC 33912 / PCC 7942 / FACHB-805</strain>
    </source>
</reference>
<dbReference type="Proteomes" id="UP000889800">
    <property type="component" value="Chromosome"/>
</dbReference>
<feature type="domain" description="DUF2062" evidence="2">
    <location>
        <begin position="28"/>
        <end position="171"/>
    </location>
</feature>
<dbReference type="eggNOG" id="COG3216">
    <property type="taxonomic scope" value="Bacteria"/>
</dbReference>
<protein>
    <recommendedName>
        <fullName evidence="2">DUF2062 domain-containing protein</fullName>
    </recommendedName>
</protein>
<feature type="transmembrane region" description="Helical" evidence="1">
    <location>
        <begin position="136"/>
        <end position="163"/>
    </location>
</feature>
<feature type="transmembrane region" description="Helical" evidence="1">
    <location>
        <begin position="82"/>
        <end position="102"/>
    </location>
</feature>
<keyword evidence="4" id="KW-1185">Reference proteome</keyword>
<feature type="transmembrane region" description="Helical" evidence="1">
    <location>
        <begin position="46"/>
        <end position="70"/>
    </location>
</feature>
<evidence type="ECO:0000313" key="4">
    <source>
        <dbReference type="Proteomes" id="UP000889800"/>
    </source>
</evidence>
<sequence length="178" mass="20384">MRAEQGATVPVLLSARQRRYTWPQRWQRRCRYWYYRALRLETCPKALARGIGLGVFAGCFPLFGLQILIGVSLATILRGNKVLAAAATWISNPFTYLPLFSFNFQLGRLFVPTDNRLLTLEKLSSWQTLQDLGSDFLHALMLGSLLVAIALGFAAYWISLHLAQRHHQQRRHRRAAND</sequence>
<dbReference type="RefSeq" id="WP_011378096.1">
    <property type="nucleotide sequence ID" value="NC_007604.1"/>
</dbReference>
<name>Q31MV6_SYNE7</name>
<keyword evidence="1" id="KW-0812">Transmembrane</keyword>
<gene>
    <name evidence="3" type="ordered locus">Synpcc7942_1583</name>
</gene>
<dbReference type="AlphaFoldDB" id="Q31MV6"/>
<evidence type="ECO:0000256" key="1">
    <source>
        <dbReference type="SAM" id="Phobius"/>
    </source>
</evidence>
<dbReference type="STRING" id="1140.Synpcc7942_1583"/>